<dbReference type="InterPro" id="IPR015947">
    <property type="entry name" value="PUA-like_sf"/>
</dbReference>
<dbReference type="PANTHER" id="PTHR13767">
    <property type="entry name" value="TRNA-PSEUDOURIDINE SYNTHASE"/>
    <property type="match status" value="1"/>
</dbReference>
<organism evidence="9 10">
    <name type="scientific">Spectribacter acetivorans</name>
    <dbReference type="NCBI Taxonomy" id="3075603"/>
    <lineage>
        <taxon>Bacteria</taxon>
        <taxon>Pseudomonadati</taxon>
        <taxon>Pseudomonadota</taxon>
        <taxon>Gammaproteobacteria</taxon>
        <taxon>Salinisphaerales</taxon>
        <taxon>Salinisphaeraceae</taxon>
        <taxon>Spectribacter</taxon>
    </lineage>
</organism>
<feature type="domain" description="tRNA pseudouridine synthase II TruB subfamily 1 C-terminal" evidence="7">
    <location>
        <begin position="247"/>
        <end position="303"/>
    </location>
</feature>
<dbReference type="RefSeq" id="WP_311656902.1">
    <property type="nucleotide sequence ID" value="NZ_JAVRHY010000002.1"/>
</dbReference>
<evidence type="ECO:0000256" key="2">
    <source>
        <dbReference type="ARBA" id="ARBA00005642"/>
    </source>
</evidence>
<dbReference type="InterPro" id="IPR002501">
    <property type="entry name" value="PsdUridine_synth_N"/>
</dbReference>
<dbReference type="SUPFAM" id="SSF55120">
    <property type="entry name" value="Pseudouridine synthase"/>
    <property type="match status" value="1"/>
</dbReference>
<evidence type="ECO:0000256" key="3">
    <source>
        <dbReference type="ARBA" id="ARBA00022694"/>
    </source>
</evidence>
<dbReference type="InterPro" id="IPR014780">
    <property type="entry name" value="tRNA_psdUridine_synth_TruB"/>
</dbReference>
<comment type="similarity">
    <text evidence="2 5">Belongs to the pseudouridine synthase TruB family. Type 1 subfamily.</text>
</comment>
<reference evidence="9 10" key="1">
    <citation type="submission" date="2023-09" db="EMBL/GenBank/DDBJ databases">
        <authorList>
            <person name="Rey-Velasco X."/>
        </authorList>
    </citation>
    <scope>NUCLEOTIDE SEQUENCE [LARGE SCALE GENOMIC DNA]</scope>
    <source>
        <strain evidence="9 10">P385</strain>
    </source>
</reference>
<proteinExistence type="inferred from homology"/>
<dbReference type="PANTHER" id="PTHR13767:SF2">
    <property type="entry name" value="PSEUDOURIDYLATE SYNTHASE TRUB1"/>
    <property type="match status" value="1"/>
</dbReference>
<dbReference type="InterPro" id="IPR036974">
    <property type="entry name" value="PUA_sf"/>
</dbReference>
<dbReference type="Proteomes" id="UP001259982">
    <property type="component" value="Unassembled WGS sequence"/>
</dbReference>
<dbReference type="HAMAP" id="MF_01080">
    <property type="entry name" value="TruB_bact"/>
    <property type="match status" value="1"/>
</dbReference>
<dbReference type="InterPro" id="IPR032819">
    <property type="entry name" value="TruB_C"/>
</dbReference>
<keyword evidence="4 5" id="KW-0413">Isomerase</keyword>
<dbReference type="InterPro" id="IPR020103">
    <property type="entry name" value="PsdUridine_synth_cat_dom_sf"/>
</dbReference>
<feature type="active site" description="Nucleophile" evidence="5">
    <location>
        <position position="48"/>
    </location>
</feature>
<evidence type="ECO:0000259" key="6">
    <source>
        <dbReference type="Pfam" id="PF01509"/>
    </source>
</evidence>
<feature type="domain" description="tRNA pseudouridylate synthase B C-terminal" evidence="8">
    <location>
        <begin position="182"/>
        <end position="243"/>
    </location>
</feature>
<keyword evidence="3 5" id="KW-0819">tRNA processing</keyword>
<evidence type="ECO:0000313" key="9">
    <source>
        <dbReference type="EMBL" id="MDT0617239.1"/>
    </source>
</evidence>
<accession>A0ABU3B458</accession>
<comment type="caution">
    <text evidence="9">The sequence shown here is derived from an EMBL/GenBank/DDBJ whole genome shotgun (WGS) entry which is preliminary data.</text>
</comment>
<dbReference type="EC" id="5.4.99.25" evidence="5"/>
<evidence type="ECO:0000256" key="4">
    <source>
        <dbReference type="ARBA" id="ARBA00023235"/>
    </source>
</evidence>
<dbReference type="Pfam" id="PF16198">
    <property type="entry name" value="TruB_C_2"/>
    <property type="match status" value="1"/>
</dbReference>
<name>A0ABU3B458_9GAMM</name>
<dbReference type="Pfam" id="PF09157">
    <property type="entry name" value="TruB-C_2"/>
    <property type="match status" value="1"/>
</dbReference>
<dbReference type="NCBIfam" id="TIGR00431">
    <property type="entry name" value="TruB"/>
    <property type="match status" value="1"/>
</dbReference>
<evidence type="ECO:0000256" key="5">
    <source>
        <dbReference type="HAMAP-Rule" id="MF_01080"/>
    </source>
</evidence>
<dbReference type="Gene3D" id="2.30.130.10">
    <property type="entry name" value="PUA domain"/>
    <property type="match status" value="1"/>
</dbReference>
<dbReference type="Gene3D" id="3.30.2350.10">
    <property type="entry name" value="Pseudouridine synthase"/>
    <property type="match status" value="1"/>
</dbReference>
<evidence type="ECO:0000256" key="1">
    <source>
        <dbReference type="ARBA" id="ARBA00000385"/>
    </source>
</evidence>
<dbReference type="CDD" id="cd21152">
    <property type="entry name" value="PUA_TruB_bacterial"/>
    <property type="match status" value="1"/>
</dbReference>
<dbReference type="GO" id="GO:0160148">
    <property type="term" value="F:tRNA pseudouridine(55) synthase activity"/>
    <property type="evidence" value="ECO:0007669"/>
    <property type="project" value="UniProtKB-EC"/>
</dbReference>
<dbReference type="CDD" id="cd02573">
    <property type="entry name" value="PseudoU_synth_EcTruB"/>
    <property type="match status" value="1"/>
</dbReference>
<gene>
    <name evidence="5 9" type="primary">truB</name>
    <name evidence="9" type="ORF">RM531_01995</name>
</gene>
<keyword evidence="10" id="KW-1185">Reference proteome</keyword>
<comment type="catalytic activity">
    <reaction evidence="1 5">
        <text>uridine(55) in tRNA = pseudouridine(55) in tRNA</text>
        <dbReference type="Rhea" id="RHEA:42532"/>
        <dbReference type="Rhea" id="RHEA-COMP:10101"/>
        <dbReference type="Rhea" id="RHEA-COMP:10102"/>
        <dbReference type="ChEBI" id="CHEBI:65314"/>
        <dbReference type="ChEBI" id="CHEBI:65315"/>
        <dbReference type="EC" id="5.4.99.25"/>
    </reaction>
</comment>
<evidence type="ECO:0000259" key="7">
    <source>
        <dbReference type="Pfam" id="PF09157"/>
    </source>
</evidence>
<sequence>MSRRRRSGRPISGILLLDKDPGGSSNAALQSAKRLFEARKAGHTGSLDPLASGLLPVCFGEATKVSGFLLDADKTYWVRARLGEKTATGDAEGEITETTAVGLPDEDTLQQCLAGFLGEQDQIPPMYSAIKHQGKRLYELARAGIEVEREPRRIRVDEFRLVDADDTSFALRIRCSKGTYVRTLVEDLAERLGTLAHVTALRRLAVGPFEEAGMVGLEALTQQRDADGLGALDSHLLPVASALNHWPSVTLDSASQFYLERGQPVQVPQAPASGWVRICDAADTLLAVGEVMDDGRIAPRRMFQARGA</sequence>
<comment type="function">
    <text evidence="5">Responsible for synthesis of pseudouridine from uracil-55 in the psi GC loop of transfer RNAs.</text>
</comment>
<protein>
    <recommendedName>
        <fullName evidence="5">tRNA pseudouridine synthase B</fullName>
        <ecNumber evidence="5">5.4.99.25</ecNumber>
    </recommendedName>
    <alternativeName>
        <fullName evidence="5">tRNA pseudouridine(55) synthase</fullName>
        <shortName evidence="5">Psi55 synthase</shortName>
    </alternativeName>
    <alternativeName>
        <fullName evidence="5">tRNA pseudouridylate synthase</fullName>
    </alternativeName>
    <alternativeName>
        <fullName evidence="5">tRNA-uridine isomerase</fullName>
    </alternativeName>
</protein>
<evidence type="ECO:0000259" key="8">
    <source>
        <dbReference type="Pfam" id="PF16198"/>
    </source>
</evidence>
<feature type="domain" description="Pseudouridine synthase II N-terminal" evidence="6">
    <location>
        <begin position="33"/>
        <end position="181"/>
    </location>
</feature>
<dbReference type="EMBL" id="JAVRHY010000002">
    <property type="protein sequence ID" value="MDT0617239.1"/>
    <property type="molecule type" value="Genomic_DNA"/>
</dbReference>
<dbReference type="SUPFAM" id="SSF88697">
    <property type="entry name" value="PUA domain-like"/>
    <property type="match status" value="1"/>
</dbReference>
<dbReference type="Pfam" id="PF01509">
    <property type="entry name" value="TruB_N"/>
    <property type="match status" value="1"/>
</dbReference>
<evidence type="ECO:0000313" key="10">
    <source>
        <dbReference type="Proteomes" id="UP001259982"/>
    </source>
</evidence>
<dbReference type="InterPro" id="IPR015240">
    <property type="entry name" value="tRNA_sdUridine_synth_fam1_C"/>
</dbReference>